<dbReference type="Proteomes" id="UP000307562">
    <property type="component" value="Plasmid pNPA70"/>
</dbReference>
<dbReference type="AlphaFoldDB" id="A0A4P9TJU3"/>
<organism evidence="2 3">
    <name type="scientific">Natrinema pallidum</name>
    <dbReference type="NCBI Taxonomy" id="69527"/>
    <lineage>
        <taxon>Archaea</taxon>
        <taxon>Methanobacteriati</taxon>
        <taxon>Methanobacteriota</taxon>
        <taxon>Stenosarchaea group</taxon>
        <taxon>Halobacteria</taxon>
        <taxon>Halobacteriales</taxon>
        <taxon>Natrialbaceae</taxon>
        <taxon>Natrinema</taxon>
    </lineage>
</organism>
<evidence type="ECO:0000259" key="1">
    <source>
        <dbReference type="PROSITE" id="PS51186"/>
    </source>
</evidence>
<evidence type="ECO:0000313" key="2">
    <source>
        <dbReference type="EMBL" id="QCW05246.1"/>
    </source>
</evidence>
<evidence type="ECO:0000313" key="3">
    <source>
        <dbReference type="Proteomes" id="UP000307562"/>
    </source>
</evidence>
<dbReference type="Gene3D" id="3.40.630.30">
    <property type="match status" value="1"/>
</dbReference>
<dbReference type="InterPro" id="IPR016181">
    <property type="entry name" value="Acyl_CoA_acyltransferase"/>
</dbReference>
<dbReference type="RefSeq" id="WP_138655703.1">
    <property type="nucleotide sequence ID" value="NZ_CP040639.1"/>
</dbReference>
<keyword evidence="3" id="KW-1185">Reference proteome</keyword>
<protein>
    <submittedName>
        <fullName evidence="2">GNAT family N-acetyltransferase</fullName>
    </submittedName>
</protein>
<dbReference type="EMBL" id="CP040639">
    <property type="protein sequence ID" value="QCW05246.1"/>
    <property type="molecule type" value="Genomic_DNA"/>
</dbReference>
<dbReference type="GeneID" id="96158135"/>
<reference evidence="3" key="1">
    <citation type="submission" date="2019-05" db="EMBL/GenBank/DDBJ databases">
        <title>Complete Genome Sequence and Methylation Pattern of the Halophilic Archaeon Natrinema pallidum BOL6-1.</title>
        <authorList>
            <person name="DasSarma P."/>
            <person name="DasSarma B.P."/>
            <person name="DasSarma S.L."/>
            <person name="Martinez F.L."/>
            <person name="Guzman D."/>
            <person name="Roberts R.J."/>
            <person name="DasSarma S."/>
        </authorList>
    </citation>
    <scope>NUCLEOTIDE SEQUENCE [LARGE SCALE GENOMIC DNA]</scope>
    <source>
        <strain evidence="3">BOL6-1</strain>
        <plasmid evidence="3">pnpa70</plasmid>
    </source>
</reference>
<keyword evidence="2" id="KW-0614">Plasmid</keyword>
<proteinExistence type="predicted"/>
<name>A0A4P9TJU3_9EURY</name>
<dbReference type="KEGG" id="npl:FGF80_18530"/>
<dbReference type="PROSITE" id="PS51186">
    <property type="entry name" value="GNAT"/>
    <property type="match status" value="1"/>
</dbReference>
<sequence length="197" mass="22269">MSTDLFRTGPISFGIRQYHPADREAVIGLWQSRFGCERDHADAWLEEVTSDYPTACYVASPSQHGRVLGFGITTVTNEDTTDGWLADGYYGNVDLLADLEQRTAVMHIGVTRPECEGEGIATELWKRRLAHAREHDAAQAIGTSWRRSDHIDSSVLFEKFGFESIKEVENYYEGDREDCSDCDGQCTCNATVYWREL</sequence>
<accession>A0A4P9TJU3</accession>
<gene>
    <name evidence="2" type="ORF">FGF80_18530</name>
</gene>
<geneLocation type="plasmid" evidence="3">
    <name>pnpa70</name>
</geneLocation>
<dbReference type="Pfam" id="PF00583">
    <property type="entry name" value="Acetyltransf_1"/>
    <property type="match status" value="1"/>
</dbReference>
<dbReference type="GO" id="GO:0016747">
    <property type="term" value="F:acyltransferase activity, transferring groups other than amino-acyl groups"/>
    <property type="evidence" value="ECO:0007669"/>
    <property type="project" value="InterPro"/>
</dbReference>
<feature type="domain" description="N-acetyltransferase" evidence="1">
    <location>
        <begin position="13"/>
        <end position="197"/>
    </location>
</feature>
<keyword evidence="2" id="KW-0808">Transferase</keyword>
<dbReference type="SUPFAM" id="SSF55729">
    <property type="entry name" value="Acyl-CoA N-acyltransferases (Nat)"/>
    <property type="match status" value="1"/>
</dbReference>
<dbReference type="InterPro" id="IPR000182">
    <property type="entry name" value="GNAT_dom"/>
</dbReference>